<comment type="caution">
    <text evidence="3">The sequence shown here is derived from an EMBL/GenBank/DDBJ whole genome shotgun (WGS) entry which is preliminary data.</text>
</comment>
<evidence type="ECO:0000313" key="5">
    <source>
        <dbReference type="Proteomes" id="UP000192722"/>
    </source>
</evidence>
<dbReference type="InterPro" id="IPR011051">
    <property type="entry name" value="RmlC_Cupin_sf"/>
</dbReference>
<dbReference type="Gene3D" id="2.60.120.10">
    <property type="entry name" value="Jelly Rolls"/>
    <property type="match status" value="1"/>
</dbReference>
<evidence type="ECO:0000256" key="1">
    <source>
        <dbReference type="SAM" id="MobiDB-lite"/>
    </source>
</evidence>
<feature type="chain" id="PRO_5041217166" evidence="2">
    <location>
        <begin position="27"/>
        <end position="205"/>
    </location>
</feature>
<evidence type="ECO:0000313" key="3">
    <source>
        <dbReference type="EMBL" id="MBF6635723.1"/>
    </source>
</evidence>
<keyword evidence="2" id="KW-0732">Signal</keyword>
<dbReference type="Proteomes" id="UP000705283">
    <property type="component" value="Unassembled WGS sequence"/>
</dbReference>
<evidence type="ECO:0000256" key="2">
    <source>
        <dbReference type="SAM" id="SignalP"/>
    </source>
</evidence>
<dbReference type="SUPFAM" id="SSF51182">
    <property type="entry name" value="RmlC-like cupins"/>
    <property type="match status" value="1"/>
</dbReference>
<dbReference type="InterPro" id="IPR047121">
    <property type="entry name" value="YjiB-like"/>
</dbReference>
<name>A0AA40WZD3_9GAMM</name>
<dbReference type="RefSeq" id="WP_084981998.1">
    <property type="nucleotide sequence ID" value="NZ_CBCSCF010000002.1"/>
</dbReference>
<proteinExistence type="predicted"/>
<sequence>MQLDRRRFCTLLSLVPLMALSRWSIAEPREVAMETLYITKPDGGVPNSPLPVLIYHHVIAPEAVDNADYLEHLFTTNGWPPQWRYGVYPFTHFHSNTPEALGVFAGSAKLQLGGEKGNIIQVNVGDVLLLPAGVGHKQVSADENFMMVGAYPPNVTADLCHDDVAKLAIRTKAVAKVPLPETDPVTGHSEGSMLLWRQASDNSKK</sequence>
<evidence type="ECO:0000313" key="4">
    <source>
        <dbReference type="EMBL" id="ORJ23325.1"/>
    </source>
</evidence>
<reference evidence="4" key="1">
    <citation type="submission" date="2016-12" db="EMBL/GenBank/DDBJ databases">
        <authorList>
            <person name="Le Fleche-Mateos A."/>
        </authorList>
    </citation>
    <scope>NUCLEOTIDE SEQUENCE</scope>
    <source>
        <strain evidence="4">213</strain>
    </source>
</reference>
<dbReference type="PANTHER" id="PTHR36448:SF2">
    <property type="entry name" value="CUPIN TYPE-1 DOMAIN-CONTAINING PROTEIN"/>
    <property type="match status" value="1"/>
</dbReference>
<dbReference type="CDD" id="cd02219">
    <property type="entry name" value="cupin_YjlB-like"/>
    <property type="match status" value="1"/>
</dbReference>
<evidence type="ECO:0000313" key="6">
    <source>
        <dbReference type="Proteomes" id="UP000705283"/>
    </source>
</evidence>
<dbReference type="PANTHER" id="PTHR36448">
    <property type="entry name" value="BLR7373 PROTEIN"/>
    <property type="match status" value="1"/>
</dbReference>
<reference evidence="3" key="3">
    <citation type="submission" date="2020-11" db="EMBL/GenBank/DDBJ databases">
        <authorList>
            <person name="Lee S.D."/>
        </authorList>
    </citation>
    <scope>NUCLEOTIDE SEQUENCE</scope>
    <source>
        <strain evidence="3">SAP-2</strain>
    </source>
</reference>
<reference evidence="3" key="4">
    <citation type="submission" date="2022-09" db="EMBL/GenBank/DDBJ databases">
        <title>Rouxiella aceris sp. nov., isolated from tree sap and emended description of the genus Rhouxiella.</title>
        <authorList>
            <person name="Kim I.S."/>
        </authorList>
    </citation>
    <scope>NUCLEOTIDE SEQUENCE</scope>
    <source>
        <strain evidence="3">SAP-2</strain>
    </source>
</reference>
<feature type="signal peptide" evidence="2">
    <location>
        <begin position="1"/>
        <end position="26"/>
    </location>
</feature>
<feature type="region of interest" description="Disordered" evidence="1">
    <location>
        <begin position="180"/>
        <end position="205"/>
    </location>
</feature>
<organism evidence="3 6">
    <name type="scientific">Rouxiella silvae</name>
    <dbReference type="NCBI Taxonomy" id="1646373"/>
    <lineage>
        <taxon>Bacteria</taxon>
        <taxon>Pseudomonadati</taxon>
        <taxon>Pseudomonadota</taxon>
        <taxon>Gammaproteobacteria</taxon>
        <taxon>Enterobacterales</taxon>
        <taxon>Yersiniaceae</taxon>
        <taxon>Rouxiella</taxon>
    </lineage>
</organism>
<dbReference type="InterPro" id="IPR014710">
    <property type="entry name" value="RmlC-like_jellyroll"/>
</dbReference>
<dbReference type="AlphaFoldDB" id="A0AA40WZD3"/>
<dbReference type="EMBL" id="MRWD01000001">
    <property type="protein sequence ID" value="ORJ23325.1"/>
    <property type="molecule type" value="Genomic_DNA"/>
</dbReference>
<keyword evidence="5" id="KW-1185">Reference proteome</keyword>
<dbReference type="EMBL" id="JADMKS010000001">
    <property type="protein sequence ID" value="MBF6635723.1"/>
    <property type="molecule type" value="Genomic_DNA"/>
</dbReference>
<dbReference type="Proteomes" id="UP000192722">
    <property type="component" value="Unassembled WGS sequence"/>
</dbReference>
<gene>
    <name evidence="4" type="ORF">BS639_00170</name>
    <name evidence="3" type="ORF">ITX54_03460</name>
</gene>
<reference evidence="4 5" key="2">
    <citation type="journal article" date="2017" name="Int. J. Syst. Evol. Microbiol.">
        <title>Rouxiella badensis sp. nov. and Rouxiella silvae sp. nov. isolated from peat bog soil in Germany and emendation of the genus description.</title>
        <authorList>
            <person name="Le Fleche-Mateos A."/>
            <person name="Kugler J.H."/>
            <person name="Hansen S.H."/>
            <person name="Syldatk C."/>
            <person name="Hausmann R."/>
            <person name="Lomprez F."/>
            <person name="Vandenbogaert M."/>
            <person name="Manuguerra J.C."/>
            <person name="Grimont P.A."/>
        </authorList>
    </citation>
    <scope>NUCLEOTIDE SEQUENCE [LARGE SCALE GENOMIC DNA]</scope>
    <source>
        <strain evidence="4 5">213</strain>
    </source>
</reference>
<accession>A0AA40WZD3</accession>
<protein>
    <submittedName>
        <fullName evidence="3">Cupin</fullName>
    </submittedName>
</protein>